<evidence type="ECO:0000313" key="1">
    <source>
        <dbReference type="EMBL" id="CBH21387.1"/>
    </source>
</evidence>
<reference evidence="2" key="1">
    <citation type="journal article" date="2010" name="BMC Genomics">
        <title>Clostridium sticklandii, a specialist in amino acid degradation:revisiting its metabolism through its genome sequence.</title>
        <authorList>
            <person name="Fonknechten N."/>
            <person name="Chaussonnerie S."/>
            <person name="Tricot S."/>
            <person name="Lajus A."/>
            <person name="Andreesen J.R."/>
            <person name="Perchat N."/>
            <person name="Pelletier E."/>
            <person name="Gouyvenoux M."/>
            <person name="Barbe V."/>
            <person name="Salanoubat M."/>
            <person name="Le Paslier D."/>
            <person name="Weissenbach J."/>
            <person name="Cohen G.N."/>
            <person name="Kreimeyer A."/>
        </authorList>
    </citation>
    <scope>NUCLEOTIDE SEQUENCE [LARGE SCALE GENOMIC DNA]</scope>
    <source>
        <strain evidence="2">ATCC 12662 / DSM 519 / JCM 1433 / CCUG 9281 / NCIMB 10654 / HF</strain>
    </source>
</reference>
<dbReference type="KEGG" id="cst:CLOST_1267"/>
<protein>
    <submittedName>
        <fullName evidence="1">Uncharacterized protein</fullName>
    </submittedName>
</protein>
<dbReference type="EMBL" id="FP565809">
    <property type="protein sequence ID" value="CBH21387.1"/>
    <property type="molecule type" value="Genomic_DNA"/>
</dbReference>
<organism evidence="1 2">
    <name type="scientific">Acetoanaerobium sticklandii (strain ATCC 12662 / DSM 519 / JCM 1433 / CCUG 9281 / NCIMB 10654 / HF)</name>
    <name type="common">Clostridium sticklandii</name>
    <dbReference type="NCBI Taxonomy" id="499177"/>
    <lineage>
        <taxon>Bacteria</taxon>
        <taxon>Bacillati</taxon>
        <taxon>Bacillota</taxon>
        <taxon>Clostridia</taxon>
        <taxon>Peptostreptococcales</taxon>
        <taxon>Filifactoraceae</taxon>
        <taxon>Acetoanaerobium</taxon>
    </lineage>
</organism>
<dbReference type="AlphaFoldDB" id="E3PY72"/>
<dbReference type="Proteomes" id="UP000007041">
    <property type="component" value="Chromosome"/>
</dbReference>
<accession>E3PY72</accession>
<dbReference type="RefSeq" id="WP_013361480.1">
    <property type="nucleotide sequence ID" value="NC_014614.1"/>
</dbReference>
<dbReference type="BioCyc" id="CSTI499177:GJE9-1315-MONOMER"/>
<keyword evidence="2" id="KW-1185">Reference proteome</keyword>
<dbReference type="STRING" id="1511.CLOST_1267"/>
<sequence>MEYGLKDLLYQANFSLNYTFLALEKTKNTSDKYLSISILDESKNPFGNLYINFPMRINSNARYIEKILNNKDSIENFFSIFTSKFQANFKIEFWELTEYISLDNNCNIIYFRESEKKYVKSHKVNTKENCIRIGINKNYEMGLYTLTCVCTINLKDVYKKQFDEEREKILKEIKENIEAELLIKKLDFKEPFNRVKIIQNDIIQNVFNKIKNSKTRSTVQWAYSPVSDFAFQEFVFLTRRNKYYNKYAADYIKNIINEKFTFKNKEQFYEEKFNYSSEHFSILYNQNCDILKAKVILEMLRLNRDDIKLHSASFELEIKFSIFDGSEKRESLQSDYNLKKMFYKYLAEVEHFNKLIQFFTYGEQELQIDFQLNKRKKTDENKRSLIIKSIKNTS</sequence>
<evidence type="ECO:0000313" key="2">
    <source>
        <dbReference type="Proteomes" id="UP000007041"/>
    </source>
</evidence>
<proteinExistence type="predicted"/>
<name>E3PY72_ACESD</name>
<dbReference type="GeneID" id="35557951"/>
<gene>
    <name evidence="1" type="ordered locus">CLOST_1267</name>
</gene>
<dbReference type="HOGENOM" id="CLU_699635_0_0_9"/>